<dbReference type="Gene3D" id="3.30.70.1290">
    <property type="entry name" value="Transposase IS200-like"/>
    <property type="match status" value="1"/>
</dbReference>
<dbReference type="PANTHER" id="PTHR36966:SF1">
    <property type="entry name" value="REP-ASSOCIATED TYROSINE TRANSPOSASE"/>
    <property type="match status" value="1"/>
</dbReference>
<dbReference type="GO" id="GO:0006313">
    <property type="term" value="P:DNA transposition"/>
    <property type="evidence" value="ECO:0007669"/>
    <property type="project" value="InterPro"/>
</dbReference>
<dbReference type="InterPro" id="IPR052715">
    <property type="entry name" value="RAYT_transposase"/>
</dbReference>
<evidence type="ECO:0000313" key="5">
    <source>
        <dbReference type="Proteomes" id="UP000447574"/>
    </source>
</evidence>
<dbReference type="Proteomes" id="UP000466863">
    <property type="component" value="Unassembled WGS sequence"/>
</dbReference>
<dbReference type="SUPFAM" id="SSF143422">
    <property type="entry name" value="Transposase IS200-like"/>
    <property type="match status" value="1"/>
</dbReference>
<dbReference type="GO" id="GO:0004803">
    <property type="term" value="F:transposase activity"/>
    <property type="evidence" value="ECO:0007669"/>
    <property type="project" value="InterPro"/>
</dbReference>
<dbReference type="InterPro" id="IPR002686">
    <property type="entry name" value="Transposase_17"/>
</dbReference>
<evidence type="ECO:0000313" key="6">
    <source>
        <dbReference type="Proteomes" id="UP000466863"/>
    </source>
</evidence>
<dbReference type="NCBIfam" id="NF047646">
    <property type="entry name" value="REP_Tyr_transpos"/>
    <property type="match status" value="1"/>
</dbReference>
<evidence type="ECO:0000313" key="4">
    <source>
        <dbReference type="EMBL" id="MQU45380.1"/>
    </source>
</evidence>
<protein>
    <submittedName>
        <fullName evidence="3">Transposase</fullName>
    </submittedName>
</protein>
<gene>
    <name evidence="4" type="ORF">GHO28_23185</name>
    <name evidence="3" type="ORF">GHO30_11570</name>
    <name evidence="2" type="ORF">GHO37_27280</name>
</gene>
<evidence type="ECO:0000313" key="2">
    <source>
        <dbReference type="EMBL" id="MQT77944.1"/>
    </source>
</evidence>
<dbReference type="GeneID" id="97251862"/>
<dbReference type="InterPro" id="IPR036515">
    <property type="entry name" value="Transposase_17_sf"/>
</dbReference>
<dbReference type="EMBL" id="WIWF01000214">
    <property type="protein sequence ID" value="MQT77944.1"/>
    <property type="molecule type" value="Genomic_DNA"/>
</dbReference>
<dbReference type="AlphaFoldDB" id="A0A6A7ZA67"/>
<proteinExistence type="predicted"/>
<organism evidence="3 7">
    <name type="scientific">Pseudomonas helleri</name>
    <dbReference type="NCBI Taxonomy" id="1608996"/>
    <lineage>
        <taxon>Bacteria</taxon>
        <taxon>Pseudomonadati</taxon>
        <taxon>Pseudomonadota</taxon>
        <taxon>Gammaproteobacteria</taxon>
        <taxon>Pseudomonadales</taxon>
        <taxon>Pseudomonadaceae</taxon>
        <taxon>Pseudomonas</taxon>
    </lineage>
</organism>
<dbReference type="Pfam" id="PF01797">
    <property type="entry name" value="Y1_Tnp"/>
    <property type="match status" value="1"/>
</dbReference>
<dbReference type="SMART" id="SM01321">
    <property type="entry name" value="Y1_Tnp"/>
    <property type="match status" value="1"/>
</dbReference>
<evidence type="ECO:0000259" key="1">
    <source>
        <dbReference type="SMART" id="SM01321"/>
    </source>
</evidence>
<dbReference type="EMBL" id="WIVV01000157">
    <property type="protein sequence ID" value="MQU45380.1"/>
    <property type="molecule type" value="Genomic_DNA"/>
</dbReference>
<dbReference type="Proteomes" id="UP000447574">
    <property type="component" value="Unassembled WGS sequence"/>
</dbReference>
<dbReference type="GO" id="GO:0043565">
    <property type="term" value="F:sequence-specific DNA binding"/>
    <property type="evidence" value="ECO:0007669"/>
    <property type="project" value="TreeGrafter"/>
</dbReference>
<evidence type="ECO:0000313" key="7">
    <source>
        <dbReference type="Proteomes" id="UP000470186"/>
    </source>
</evidence>
<dbReference type="Proteomes" id="UP000470186">
    <property type="component" value="Unassembled WGS sequence"/>
</dbReference>
<keyword evidence="7" id="KW-1185">Reference proteome</keyword>
<dbReference type="RefSeq" id="WP_048390913.1">
    <property type="nucleotide sequence ID" value="NZ_CP174501.1"/>
</dbReference>
<evidence type="ECO:0000313" key="3">
    <source>
        <dbReference type="EMBL" id="MQU32020.1"/>
    </source>
</evidence>
<dbReference type="PANTHER" id="PTHR36966">
    <property type="entry name" value="REP-ASSOCIATED TYROSINE TRANSPOSASE"/>
    <property type="match status" value="1"/>
</dbReference>
<reference evidence="5 6" key="1">
    <citation type="submission" date="2019-10" db="EMBL/GenBank/DDBJ databases">
        <title>Evaluation of single-gene subtyping targets for Pseudomonas.</title>
        <authorList>
            <person name="Reichler S.J."/>
            <person name="Orsi R.H."/>
            <person name="Wiedmann M."/>
            <person name="Martin N.H."/>
            <person name="Murphy S.I."/>
        </authorList>
    </citation>
    <scope>NUCLEOTIDE SEQUENCE [LARGE SCALE GENOMIC DNA]</scope>
    <source>
        <strain evidence="4 6">FSL R10-1876</strain>
        <strain evidence="3 7">FSL R10-2107</strain>
        <strain evidence="2 5">FSL R10-2932</strain>
    </source>
</reference>
<feature type="domain" description="Transposase IS200-like" evidence="1">
    <location>
        <begin position="17"/>
        <end position="131"/>
    </location>
</feature>
<accession>A0A6A7ZA67</accession>
<dbReference type="EMBL" id="WIVX01000046">
    <property type="protein sequence ID" value="MQU32020.1"/>
    <property type="molecule type" value="Genomic_DNA"/>
</dbReference>
<sequence length="152" mass="17558">MADSAHGCRLRTGRYSESGRIYLVTAVVKNREPFFSDFLVARLLVNELKRTHQERYVTSLAWVVMPDHFHWLIELKHASLSTVMQRTKSRAAMSIGVAQGSPLKLWQKGYHDRAIRYDEDVVHAARYIVANPLRAGLVKRLGDYPHWDAIWL</sequence>
<name>A0A6A7ZA67_9PSED</name>
<comment type="caution">
    <text evidence="3">The sequence shown here is derived from an EMBL/GenBank/DDBJ whole genome shotgun (WGS) entry which is preliminary data.</text>
</comment>